<accession>A0A7X2TPD5</accession>
<keyword evidence="3" id="KW-1185">Reference proteome</keyword>
<dbReference type="RefSeq" id="WP_154424200.1">
    <property type="nucleotide sequence ID" value="NZ_VUNN01000001.1"/>
</dbReference>
<gene>
    <name evidence="2" type="ORF">FYJ80_00660</name>
</gene>
<feature type="signal peptide" evidence="1">
    <location>
        <begin position="1"/>
        <end position="23"/>
    </location>
</feature>
<evidence type="ECO:0008006" key="4">
    <source>
        <dbReference type="Google" id="ProtNLM"/>
    </source>
</evidence>
<evidence type="ECO:0000256" key="1">
    <source>
        <dbReference type="SAM" id="SignalP"/>
    </source>
</evidence>
<sequence length="180" mass="20421">MKKLILIFLSLLLLLSCSDETKAYYLESENNSVAYLINSRHAVKIDIDSQTLSFLEKESGISGKELLEDFFGVNVLSYSFVSENSFLERQLLFNSLKEVTSSQDTLHSFAAFRGDLRKTDFTATINNISSDFDDVGLSKNIKKKTAVNEYHLKNVVSTAHSYDENKRFAIKWVENILGNI</sequence>
<dbReference type="PROSITE" id="PS51257">
    <property type="entry name" value="PROKAR_LIPOPROTEIN"/>
    <property type="match status" value="1"/>
</dbReference>
<dbReference type="Proteomes" id="UP000460549">
    <property type="component" value="Unassembled WGS sequence"/>
</dbReference>
<protein>
    <recommendedName>
        <fullName evidence="4">Lipoprotein</fullName>
    </recommendedName>
</protein>
<name>A0A7X2TPD5_9SPIO</name>
<dbReference type="AlphaFoldDB" id="A0A7X2TPD5"/>
<evidence type="ECO:0000313" key="3">
    <source>
        <dbReference type="Proteomes" id="UP000460549"/>
    </source>
</evidence>
<keyword evidence="1" id="KW-0732">Signal</keyword>
<evidence type="ECO:0000313" key="2">
    <source>
        <dbReference type="EMBL" id="MSU05299.1"/>
    </source>
</evidence>
<reference evidence="2 3" key="1">
    <citation type="submission" date="2019-08" db="EMBL/GenBank/DDBJ databases">
        <title>In-depth cultivation of the pig gut microbiome towards novel bacterial diversity and tailored functional studies.</title>
        <authorList>
            <person name="Wylensek D."/>
            <person name="Hitch T.C.A."/>
            <person name="Clavel T."/>
        </authorList>
    </citation>
    <scope>NUCLEOTIDE SEQUENCE [LARGE SCALE GENOMIC DNA]</scope>
    <source>
        <strain evidence="2 3">NM-380-WT-3C1</strain>
    </source>
</reference>
<comment type="caution">
    <text evidence="2">The sequence shown here is derived from an EMBL/GenBank/DDBJ whole genome shotgun (WGS) entry which is preliminary data.</text>
</comment>
<organism evidence="2 3">
    <name type="scientific">Bullifex porci</name>
    <dbReference type="NCBI Taxonomy" id="2606638"/>
    <lineage>
        <taxon>Bacteria</taxon>
        <taxon>Pseudomonadati</taxon>
        <taxon>Spirochaetota</taxon>
        <taxon>Spirochaetia</taxon>
        <taxon>Spirochaetales</taxon>
        <taxon>Spirochaetaceae</taxon>
        <taxon>Bullifex</taxon>
    </lineage>
</organism>
<proteinExistence type="predicted"/>
<dbReference type="EMBL" id="VUNN01000001">
    <property type="protein sequence ID" value="MSU05299.1"/>
    <property type="molecule type" value="Genomic_DNA"/>
</dbReference>
<feature type="chain" id="PRO_5030709666" description="Lipoprotein" evidence="1">
    <location>
        <begin position="24"/>
        <end position="180"/>
    </location>
</feature>